<gene>
    <name evidence="1" type="ORF">H8S47_16820</name>
</gene>
<reference evidence="1 2" key="1">
    <citation type="submission" date="2020-08" db="EMBL/GenBank/DDBJ databases">
        <title>Putative novel bacterial strains isolated from necrotic wheat leaf tissues caused by Xanthomonas translucens.</title>
        <authorList>
            <person name="Tambong J.T."/>
        </authorList>
    </citation>
    <scope>NUCLEOTIDE SEQUENCE [LARGE SCALE GENOMIC DNA]</scope>
    <source>
        <strain evidence="2">DOAB 1063</strain>
    </source>
</reference>
<dbReference type="RefSeq" id="WP_187504930.1">
    <property type="nucleotide sequence ID" value="NZ_CP162536.1"/>
</dbReference>
<evidence type="ECO:0000313" key="2">
    <source>
        <dbReference type="Proteomes" id="UP000597613"/>
    </source>
</evidence>
<accession>A0ABR7ASA1</accession>
<sequence length="194" mass="20520">MTPNPNPSPEANTLLIRAGMHEDTNTATGSVPYSVAVRAVSAALSPQTLPAPGEVERYTEDSVRAMLRGTTKGETLRAWCKANDVNPTHAYEFADGKRNAPADLLGAMGLDRTIVVAHPSPTPATVAAANDEGVALLLAQSEFLCDRLDELDWCEDLDAVANGYSGHVGPALSRLKSTIRTLATSRSQHEGAGR</sequence>
<proteinExistence type="predicted"/>
<organism evidence="1 2">
    <name type="scientific">Sphingomonas albertensis</name>
    <dbReference type="NCBI Taxonomy" id="2762591"/>
    <lineage>
        <taxon>Bacteria</taxon>
        <taxon>Pseudomonadati</taxon>
        <taxon>Pseudomonadota</taxon>
        <taxon>Alphaproteobacteria</taxon>
        <taxon>Sphingomonadales</taxon>
        <taxon>Sphingomonadaceae</taxon>
        <taxon>Sphingomonas</taxon>
    </lineage>
</organism>
<dbReference type="EMBL" id="JACONT010000048">
    <property type="protein sequence ID" value="MBC3943343.1"/>
    <property type="molecule type" value="Genomic_DNA"/>
</dbReference>
<name>A0ABR7ASA1_9SPHN</name>
<comment type="caution">
    <text evidence="1">The sequence shown here is derived from an EMBL/GenBank/DDBJ whole genome shotgun (WGS) entry which is preliminary data.</text>
</comment>
<dbReference type="Proteomes" id="UP000597613">
    <property type="component" value="Unassembled WGS sequence"/>
</dbReference>
<evidence type="ECO:0000313" key="1">
    <source>
        <dbReference type="EMBL" id="MBC3943343.1"/>
    </source>
</evidence>
<keyword evidence="2" id="KW-1185">Reference proteome</keyword>
<protein>
    <submittedName>
        <fullName evidence="1">Uncharacterized protein</fullName>
    </submittedName>
</protein>